<reference evidence="2 3" key="1">
    <citation type="submission" date="2021-12" db="EMBL/GenBank/DDBJ databases">
        <title>Genome seq of P8.</title>
        <authorList>
            <person name="Seo T."/>
        </authorList>
    </citation>
    <scope>NUCLEOTIDE SEQUENCE [LARGE SCALE GENOMIC DNA]</scope>
    <source>
        <strain evidence="2 3">P8</strain>
    </source>
</reference>
<evidence type="ECO:0000259" key="1">
    <source>
        <dbReference type="Pfam" id="PF08808"/>
    </source>
</evidence>
<proteinExistence type="predicted"/>
<evidence type="ECO:0000313" key="2">
    <source>
        <dbReference type="EMBL" id="MCE4556927.1"/>
    </source>
</evidence>
<dbReference type="Pfam" id="PF08808">
    <property type="entry name" value="RES"/>
    <property type="match status" value="1"/>
</dbReference>
<name>A0ABS8XYM4_9BURK</name>
<organism evidence="2 3">
    <name type="scientific">Pelomonas cellulosilytica</name>
    <dbReference type="NCBI Taxonomy" id="2906762"/>
    <lineage>
        <taxon>Bacteria</taxon>
        <taxon>Pseudomonadati</taxon>
        <taxon>Pseudomonadota</taxon>
        <taxon>Betaproteobacteria</taxon>
        <taxon>Burkholderiales</taxon>
        <taxon>Sphaerotilaceae</taxon>
        <taxon>Roseateles</taxon>
    </lineage>
</organism>
<keyword evidence="3" id="KW-1185">Reference proteome</keyword>
<sequence>MLVDQRLSVEIGKAVGAEGFEGIVYRSAQHHGQDCLVVFGAGLRSFKRVWRKALVLADDSMDQALATASRGGQIMLAP</sequence>
<feature type="domain" description="RES" evidence="1">
    <location>
        <begin position="6"/>
        <end position="43"/>
    </location>
</feature>
<dbReference type="RefSeq" id="WP_233374289.1">
    <property type="nucleotide sequence ID" value="NZ_JAJTWU010000009.1"/>
</dbReference>
<comment type="caution">
    <text evidence="2">The sequence shown here is derived from an EMBL/GenBank/DDBJ whole genome shotgun (WGS) entry which is preliminary data.</text>
</comment>
<protein>
    <submittedName>
        <fullName evidence="2">RES family NAD+ phosphorylase</fullName>
    </submittedName>
</protein>
<dbReference type="Proteomes" id="UP001200741">
    <property type="component" value="Unassembled WGS sequence"/>
</dbReference>
<evidence type="ECO:0000313" key="3">
    <source>
        <dbReference type="Proteomes" id="UP001200741"/>
    </source>
</evidence>
<accession>A0ABS8XYM4</accession>
<dbReference type="InterPro" id="IPR014914">
    <property type="entry name" value="RES_dom"/>
</dbReference>
<gene>
    <name evidence="2" type="ORF">LXT13_21245</name>
</gene>
<dbReference type="EMBL" id="JAJTWU010000009">
    <property type="protein sequence ID" value="MCE4556927.1"/>
    <property type="molecule type" value="Genomic_DNA"/>
</dbReference>